<dbReference type="AlphaFoldDB" id="A0A1H4JZX3"/>
<evidence type="ECO:0000313" key="2">
    <source>
        <dbReference type="EMBL" id="SEB51713.1"/>
    </source>
</evidence>
<reference evidence="3" key="1">
    <citation type="submission" date="2016-10" db="EMBL/GenBank/DDBJ databases">
        <authorList>
            <person name="Varghese N."/>
            <person name="Submissions S."/>
        </authorList>
    </citation>
    <scope>NUCLEOTIDE SEQUENCE [LARGE SCALE GENOMIC DNA]</scope>
    <source>
        <strain evidence="3">DSM 22017</strain>
    </source>
</reference>
<name>A0A1H4JZX3_9ACTN</name>
<keyword evidence="1" id="KW-0472">Membrane</keyword>
<evidence type="ECO:0000313" key="3">
    <source>
        <dbReference type="Proteomes" id="UP000198742"/>
    </source>
</evidence>
<dbReference type="RefSeq" id="WP_175539529.1">
    <property type="nucleotide sequence ID" value="NZ_FNRT01000002.1"/>
</dbReference>
<organism evidence="2 3">
    <name type="scientific">Nocardioides exalbidus</name>
    <dbReference type="NCBI Taxonomy" id="402596"/>
    <lineage>
        <taxon>Bacteria</taxon>
        <taxon>Bacillati</taxon>
        <taxon>Actinomycetota</taxon>
        <taxon>Actinomycetes</taxon>
        <taxon>Propionibacteriales</taxon>
        <taxon>Nocardioidaceae</taxon>
        <taxon>Nocardioides</taxon>
    </lineage>
</organism>
<gene>
    <name evidence="2" type="ORF">SAMN04489844_0375</name>
</gene>
<accession>A0A1H4JZX3</accession>
<feature type="transmembrane region" description="Helical" evidence="1">
    <location>
        <begin position="27"/>
        <end position="44"/>
    </location>
</feature>
<proteinExistence type="predicted"/>
<keyword evidence="1" id="KW-0812">Transmembrane</keyword>
<sequence length="45" mass="5008">MRRRPTHRQDISPISLPTEAPAMNTRTIAIVALVLVVIVLAFLLL</sequence>
<evidence type="ECO:0000256" key="1">
    <source>
        <dbReference type="SAM" id="Phobius"/>
    </source>
</evidence>
<dbReference type="STRING" id="402596.SAMN04489844_0375"/>
<dbReference type="Proteomes" id="UP000198742">
    <property type="component" value="Unassembled WGS sequence"/>
</dbReference>
<protein>
    <submittedName>
        <fullName evidence="2">Uncharacterized protein</fullName>
    </submittedName>
</protein>
<dbReference type="EMBL" id="FNRT01000002">
    <property type="protein sequence ID" value="SEB51713.1"/>
    <property type="molecule type" value="Genomic_DNA"/>
</dbReference>
<keyword evidence="3" id="KW-1185">Reference proteome</keyword>
<keyword evidence="1" id="KW-1133">Transmembrane helix</keyword>